<organism evidence="1">
    <name type="scientific">uncultured Friedmanniella sp</name>
    <dbReference type="NCBI Taxonomy" id="335381"/>
    <lineage>
        <taxon>Bacteria</taxon>
        <taxon>Bacillati</taxon>
        <taxon>Actinomycetota</taxon>
        <taxon>Actinomycetes</taxon>
        <taxon>Propionibacteriales</taxon>
        <taxon>Nocardioidaceae</taxon>
        <taxon>Friedmanniella</taxon>
        <taxon>environmental samples</taxon>
    </lineage>
</organism>
<evidence type="ECO:0000313" key="1">
    <source>
        <dbReference type="EMBL" id="CAA9293409.1"/>
    </source>
</evidence>
<reference evidence="1" key="1">
    <citation type="submission" date="2020-02" db="EMBL/GenBank/DDBJ databases">
        <authorList>
            <person name="Meier V. D."/>
        </authorList>
    </citation>
    <scope>NUCLEOTIDE SEQUENCE</scope>
    <source>
        <strain evidence="1">AVDCRST_MAG48</strain>
    </source>
</reference>
<name>A0A6J4K236_9ACTN</name>
<dbReference type="EC" id="3.4.19.3" evidence="1"/>
<gene>
    <name evidence="1" type="ORF">AVDCRST_MAG48-735</name>
</gene>
<dbReference type="EMBL" id="CADCTS010000107">
    <property type="protein sequence ID" value="CAA9293409.1"/>
    <property type="molecule type" value="Genomic_DNA"/>
</dbReference>
<accession>A0A6J4K236</accession>
<keyword evidence="1" id="KW-0378">Hydrolase</keyword>
<dbReference type="GO" id="GO:0015035">
    <property type="term" value="F:protein-disulfide reductase activity"/>
    <property type="evidence" value="ECO:0007669"/>
    <property type="project" value="InterPro"/>
</dbReference>
<dbReference type="AlphaFoldDB" id="A0A6J4K236"/>
<proteinExistence type="predicted"/>
<dbReference type="Pfam" id="PF04134">
    <property type="entry name" value="DCC1-like"/>
    <property type="match status" value="1"/>
</dbReference>
<sequence>MHEAPRTSAPIGRRDRPWLVFDGDCAFCTSSAGWVAERLHRSSGPDVQLVPWQLTDLDALGTTAERAQTEVLWVEPDGSVAGGAAAFAAWLRFRGGPYGLLGRAMGLPVVRPLAAALYRLVARNRDRMPGGTPACALPPPGSTPAPR</sequence>
<protein>
    <submittedName>
        <fullName evidence="1">Pyrrolidone-carboxylate peptidase</fullName>
        <ecNumber evidence="1">3.4.19.3</ecNumber>
    </submittedName>
</protein>
<dbReference type="GO" id="GO:0016920">
    <property type="term" value="F:pyroglutamyl-peptidase activity"/>
    <property type="evidence" value="ECO:0007669"/>
    <property type="project" value="UniProtKB-EC"/>
</dbReference>
<dbReference type="InterPro" id="IPR007263">
    <property type="entry name" value="DCC1-like"/>
</dbReference>